<evidence type="ECO:0000313" key="3">
    <source>
        <dbReference type="EMBL" id="OGE54975.1"/>
    </source>
</evidence>
<dbReference type="AlphaFoldDB" id="A0A1F5LPB9"/>
<dbReference type="Pfam" id="PF11991">
    <property type="entry name" value="Trp_DMAT"/>
    <property type="match status" value="1"/>
</dbReference>
<accession>A0A1F5LPB9</accession>
<dbReference type="GO" id="GO:0009820">
    <property type="term" value="P:alkaloid metabolic process"/>
    <property type="evidence" value="ECO:0007669"/>
    <property type="project" value="InterPro"/>
</dbReference>
<dbReference type="InterPro" id="IPR033964">
    <property type="entry name" value="ABBA"/>
</dbReference>
<dbReference type="NCBIfam" id="TIGR03429">
    <property type="entry name" value="arom_pren_DMATS"/>
    <property type="match status" value="1"/>
</dbReference>
<evidence type="ECO:0000313" key="4">
    <source>
        <dbReference type="Proteomes" id="UP000177622"/>
    </source>
</evidence>
<comment type="similarity">
    <text evidence="1">Belongs to the tryptophan dimethylallyltransferase family.</text>
</comment>
<keyword evidence="2" id="KW-0808">Transferase</keyword>
<dbReference type="SFLD" id="SFLDS00036">
    <property type="entry name" value="Aromatic_Prenyltransferase"/>
    <property type="match status" value="1"/>
</dbReference>
<dbReference type="InterPro" id="IPR017795">
    <property type="entry name" value="ABBA_NscD-like"/>
</dbReference>
<dbReference type="PANTHER" id="PTHR40627">
    <property type="entry name" value="INDOLE PRENYLTRANSFERASE TDIB-RELATED"/>
    <property type="match status" value="1"/>
</dbReference>
<comment type="caution">
    <text evidence="3">The sequence shown here is derived from an EMBL/GenBank/DDBJ whole genome shotgun (WGS) entry which is preliminary data.</text>
</comment>
<proteinExistence type="inferred from homology"/>
<gene>
    <name evidence="3" type="ORF">PENARI_c005G02727</name>
</gene>
<protein>
    <recommendedName>
        <fullName evidence="5">Aromatic prenyltransferase (DMATS family)</fullName>
    </recommendedName>
</protein>
<sequence length="378" mass="42563">MLGWLNFTSFNRTQEARWDADAVTMQQFSKFENCCIVTAKVAFYSTRLLSYSFTALQGGLLAKPFYAWKDTAPLLQDLMSEYAIPALGPFPRLGLQQNEPAVPRGRSFELSVNFQQAKTTIRYDFEPTSYLAGTSRDPFNQLTVNQLLAKLAIGGANVNTQLHYHFQSALSLSKQDIIALRKVKYHLSTKQHVVAWDLKGDDNLMKMYFLALAKAKAIGVSSRSFVMKAAAGADPNIQNSAGFAMLDEYLREKGLLENFYILRWDCVDDSPRIKIYLADPEVTIAKVKDLWTLGGRLHSPAILKGLDLLLRLWSHLNVPEGVRSTTELGETEQEDRRSGLTFAYELRAGALEPEPKMYFPLVGENDLIELRTDLSETL</sequence>
<reference evidence="3 4" key="1">
    <citation type="journal article" date="2016" name="Sci. Rep.">
        <title>Penicillium arizonense, a new, genome sequenced fungal species, reveals a high chemical diversity in secreted metabolites.</title>
        <authorList>
            <person name="Grijseels S."/>
            <person name="Nielsen J.C."/>
            <person name="Randelovic M."/>
            <person name="Nielsen J."/>
            <person name="Nielsen K.F."/>
            <person name="Workman M."/>
            <person name="Frisvad J.C."/>
        </authorList>
    </citation>
    <scope>NUCLEOTIDE SEQUENCE [LARGE SCALE GENOMIC DNA]</scope>
    <source>
        <strain evidence="3 4">CBS 141311</strain>
    </source>
</reference>
<dbReference type="CDD" id="cd13929">
    <property type="entry name" value="PT-DMATS_CymD"/>
    <property type="match status" value="1"/>
</dbReference>
<organism evidence="3 4">
    <name type="scientific">Penicillium arizonense</name>
    <dbReference type="NCBI Taxonomy" id="1835702"/>
    <lineage>
        <taxon>Eukaryota</taxon>
        <taxon>Fungi</taxon>
        <taxon>Dikarya</taxon>
        <taxon>Ascomycota</taxon>
        <taxon>Pezizomycotina</taxon>
        <taxon>Eurotiomycetes</taxon>
        <taxon>Eurotiomycetidae</taxon>
        <taxon>Eurotiales</taxon>
        <taxon>Aspergillaceae</taxon>
        <taxon>Penicillium</taxon>
    </lineage>
</organism>
<evidence type="ECO:0000256" key="2">
    <source>
        <dbReference type="ARBA" id="ARBA00022679"/>
    </source>
</evidence>
<dbReference type="EMBL" id="LXJU01000005">
    <property type="protein sequence ID" value="OGE54975.1"/>
    <property type="molecule type" value="Genomic_DNA"/>
</dbReference>
<keyword evidence="4" id="KW-1185">Reference proteome</keyword>
<dbReference type="PANTHER" id="PTHR40627:SF3">
    <property type="entry name" value="PRENYLTRANSFERASE ASQH2-RELATED"/>
    <property type="match status" value="1"/>
</dbReference>
<dbReference type="RefSeq" id="XP_022490405.1">
    <property type="nucleotide sequence ID" value="XM_022629637.1"/>
</dbReference>
<name>A0A1F5LPB9_PENAI</name>
<dbReference type="GeneID" id="34574371"/>
<evidence type="ECO:0008006" key="5">
    <source>
        <dbReference type="Google" id="ProtNLM"/>
    </source>
</evidence>
<dbReference type="OrthoDB" id="5392033at2759"/>
<evidence type="ECO:0000256" key="1">
    <source>
        <dbReference type="ARBA" id="ARBA00010209"/>
    </source>
</evidence>
<dbReference type="Proteomes" id="UP000177622">
    <property type="component" value="Unassembled WGS sequence"/>
</dbReference>
<dbReference type="GO" id="GO:0016765">
    <property type="term" value="F:transferase activity, transferring alkyl or aryl (other than methyl) groups"/>
    <property type="evidence" value="ECO:0007669"/>
    <property type="project" value="InterPro"/>
</dbReference>